<dbReference type="PANTHER" id="PTHR48071:SF18">
    <property type="entry name" value="DELETED IN MALIGNANT BRAIN TUMORS 1 PROTEIN-RELATED"/>
    <property type="match status" value="1"/>
</dbReference>
<feature type="domain" description="SRCR" evidence="3">
    <location>
        <begin position="181"/>
        <end position="333"/>
    </location>
</feature>
<dbReference type="EMBL" id="JAEHOE010000036">
    <property type="protein sequence ID" value="KAG2493659.1"/>
    <property type="molecule type" value="Genomic_DNA"/>
</dbReference>
<dbReference type="PRINTS" id="PR00258">
    <property type="entry name" value="SPERACTRCPTR"/>
</dbReference>
<dbReference type="AlphaFoldDB" id="A0A836BZR0"/>
<feature type="compositionally biased region" description="Low complexity" evidence="2">
    <location>
        <begin position="680"/>
        <end position="690"/>
    </location>
</feature>
<organism evidence="4 5">
    <name type="scientific">Edaphochlamys debaryana</name>
    <dbReference type="NCBI Taxonomy" id="47281"/>
    <lineage>
        <taxon>Eukaryota</taxon>
        <taxon>Viridiplantae</taxon>
        <taxon>Chlorophyta</taxon>
        <taxon>core chlorophytes</taxon>
        <taxon>Chlorophyceae</taxon>
        <taxon>CS clade</taxon>
        <taxon>Chlamydomonadales</taxon>
        <taxon>Chlamydomonadales incertae sedis</taxon>
        <taxon>Edaphochlamys</taxon>
    </lineage>
</organism>
<reference evidence="4" key="1">
    <citation type="journal article" date="2020" name="bioRxiv">
        <title>Comparative genomics of Chlamydomonas.</title>
        <authorList>
            <person name="Craig R.J."/>
            <person name="Hasan A.R."/>
            <person name="Ness R.W."/>
            <person name="Keightley P.D."/>
        </authorList>
    </citation>
    <scope>NUCLEOTIDE SEQUENCE</scope>
    <source>
        <strain evidence="4">CCAP 11/70</strain>
    </source>
</reference>
<feature type="domain" description="SRCR" evidence="3">
    <location>
        <begin position="9"/>
        <end position="148"/>
    </location>
</feature>
<dbReference type="Proteomes" id="UP000612055">
    <property type="component" value="Unassembled WGS sequence"/>
</dbReference>
<dbReference type="PROSITE" id="PS50287">
    <property type="entry name" value="SRCR_2"/>
    <property type="match status" value="4"/>
</dbReference>
<evidence type="ECO:0000256" key="2">
    <source>
        <dbReference type="SAM" id="MobiDB-lite"/>
    </source>
</evidence>
<proteinExistence type="predicted"/>
<gene>
    <name evidence="4" type="ORF">HYH03_008174</name>
</gene>
<feature type="domain" description="SRCR" evidence="3">
    <location>
        <begin position="529"/>
        <end position="659"/>
    </location>
</feature>
<dbReference type="InterPro" id="IPR001190">
    <property type="entry name" value="SRCR"/>
</dbReference>
<dbReference type="Gene3D" id="3.10.250.10">
    <property type="entry name" value="SRCR-like domain"/>
    <property type="match status" value="2"/>
</dbReference>
<evidence type="ECO:0000313" key="5">
    <source>
        <dbReference type="Proteomes" id="UP000612055"/>
    </source>
</evidence>
<accession>A0A836BZR0</accession>
<dbReference type="OrthoDB" id="536461at2759"/>
<evidence type="ECO:0000256" key="1">
    <source>
        <dbReference type="ARBA" id="ARBA00023157"/>
    </source>
</evidence>
<dbReference type="SUPFAM" id="SSF56487">
    <property type="entry name" value="SRCR-like"/>
    <property type="match status" value="2"/>
</dbReference>
<comment type="caution">
    <text evidence="4">The sequence shown here is derived from an EMBL/GenBank/DDBJ whole genome shotgun (WGS) entry which is preliminary data.</text>
</comment>
<dbReference type="GO" id="GO:0016020">
    <property type="term" value="C:membrane"/>
    <property type="evidence" value="ECO:0007669"/>
    <property type="project" value="InterPro"/>
</dbReference>
<keyword evidence="1" id="KW-1015">Disulfide bond</keyword>
<evidence type="ECO:0000259" key="3">
    <source>
        <dbReference type="PROSITE" id="PS50287"/>
    </source>
</evidence>
<keyword evidence="5" id="KW-1185">Reference proteome</keyword>
<dbReference type="SMART" id="SM00202">
    <property type="entry name" value="SR"/>
    <property type="match status" value="1"/>
</dbReference>
<feature type="domain" description="SRCR" evidence="3">
    <location>
        <begin position="363"/>
        <end position="516"/>
    </location>
</feature>
<dbReference type="PANTHER" id="PTHR48071">
    <property type="entry name" value="SRCR DOMAIN-CONTAINING PROTEIN"/>
    <property type="match status" value="1"/>
</dbReference>
<evidence type="ECO:0000313" key="4">
    <source>
        <dbReference type="EMBL" id="KAG2493659.1"/>
    </source>
</evidence>
<sequence>MPVMEPLPIRLVGGKTSAEGVVQVYSAAADEWGSFCVPAITLKGVPGQDQDVAKLICRGLGLPWHGARLMRPEGFNNSEDVSPMSWRAMAVTSTPKRMCYNSPSAHSVLDCQGLKTFVAKPPVNCNFAARLMIGKLKYNYLPAAVSCREVAQKQAPPPSPPPPLPPLAKMGTSVNYTTRIVHPVTGTEYGPDGSRVSHGRLEVLLAGPGDGEEPVWGTVCAFVHPPKELAQYACRAAGLPWAGAHITRSEFAPRLAPKTMPVHWFYVEHCRLDPKGLACALTANWEYVAGLLQDARYGLQKVDPAVRMRLKASLDACDGSVKGHVMDAVVMCEPGEPSMPPHVEFPAPPAPPPSPPLAFHTDVRLKADEVFDGVYMVKLGVRNGSSYVYGTVCNNDMSQSVPPGLDRSAAAAVCHQLTNGAKPYGAWSYIESGTEYNHLPTSEERQAVPWVATGLDCTAVPVTPRSPPVWVGDLNFVGSAPNVTACRLTGVPKPIGKELPRECSNGAWSHRLLTCNTVDMAYPPYILGVRLAGGNDSSWGRLEVVMPGLGIQDGFGTVCAQDFGIEHAQAVCRDLGMGWTKAKLLPPTAVNASKLGSLPIALEALECPDLLYPLYSLGDAAPFEARSRLSFVRDCREPSYRNSYLPLCDHTSDVVLACGGDSPPLPRLSPSPPPAPSPAPAYGSSGSALPPVYPPPDHVDDVSPPVSGGLRRALRR</sequence>
<feature type="region of interest" description="Disordered" evidence="2">
    <location>
        <begin position="665"/>
        <end position="716"/>
    </location>
</feature>
<dbReference type="InterPro" id="IPR036772">
    <property type="entry name" value="SRCR-like_dom_sf"/>
</dbReference>
<protein>
    <recommendedName>
        <fullName evidence="3">SRCR domain-containing protein</fullName>
    </recommendedName>
</protein>
<feature type="compositionally biased region" description="Pro residues" evidence="2">
    <location>
        <begin position="665"/>
        <end position="679"/>
    </location>
</feature>
<name>A0A836BZR0_9CHLO</name>
<dbReference type="Pfam" id="PF00530">
    <property type="entry name" value="SRCR"/>
    <property type="match status" value="1"/>
</dbReference>